<dbReference type="GO" id="GO:0046657">
    <property type="term" value="P:folic acid catabolic process"/>
    <property type="evidence" value="ECO:0007669"/>
    <property type="project" value="TreeGrafter"/>
</dbReference>
<dbReference type="OrthoDB" id="9781032at2"/>
<gene>
    <name evidence="1" type="ORF">EDC65_0797</name>
</gene>
<dbReference type="Gene3D" id="3.30.70.360">
    <property type="match status" value="1"/>
</dbReference>
<evidence type="ECO:0000313" key="1">
    <source>
        <dbReference type="EMBL" id="ROQ01616.1"/>
    </source>
</evidence>
<dbReference type="SUPFAM" id="SSF53187">
    <property type="entry name" value="Zn-dependent exopeptidases"/>
    <property type="match status" value="1"/>
</dbReference>
<comment type="caution">
    <text evidence="1">The sequence shown here is derived from an EMBL/GenBank/DDBJ whole genome shotgun (WGS) entry which is preliminary data.</text>
</comment>
<dbReference type="Gene3D" id="3.40.630.10">
    <property type="entry name" value="Zn peptidases"/>
    <property type="match status" value="1"/>
</dbReference>
<dbReference type="RefSeq" id="WP_123688815.1">
    <property type="nucleotide sequence ID" value="NZ_AP019700.1"/>
</dbReference>
<organism evidence="1 2">
    <name type="scientific">Stella humosa</name>
    <dbReference type="NCBI Taxonomy" id="94"/>
    <lineage>
        <taxon>Bacteria</taxon>
        <taxon>Pseudomonadati</taxon>
        <taxon>Pseudomonadota</taxon>
        <taxon>Alphaproteobacteria</taxon>
        <taxon>Rhodospirillales</taxon>
        <taxon>Stellaceae</taxon>
        <taxon>Stella</taxon>
    </lineage>
</organism>
<dbReference type="PANTHER" id="PTHR30575:SF0">
    <property type="entry name" value="XAA-ARG DIPEPTIDASE"/>
    <property type="match status" value="1"/>
</dbReference>
<proteinExistence type="predicted"/>
<dbReference type="EMBL" id="RJKX01000011">
    <property type="protein sequence ID" value="ROQ01616.1"/>
    <property type="molecule type" value="Genomic_DNA"/>
</dbReference>
<dbReference type="Proteomes" id="UP000278222">
    <property type="component" value="Unassembled WGS sequence"/>
</dbReference>
<dbReference type="InterPro" id="IPR052030">
    <property type="entry name" value="Peptidase_M20/M20A_hydrolases"/>
</dbReference>
<dbReference type="AlphaFoldDB" id="A0A3N1MKT8"/>
<evidence type="ECO:0000313" key="2">
    <source>
        <dbReference type="Proteomes" id="UP000278222"/>
    </source>
</evidence>
<dbReference type="PANTHER" id="PTHR30575">
    <property type="entry name" value="PEPTIDASE M20"/>
    <property type="match status" value="1"/>
</dbReference>
<dbReference type="GO" id="GO:0016805">
    <property type="term" value="F:dipeptidase activity"/>
    <property type="evidence" value="ECO:0007669"/>
    <property type="project" value="TreeGrafter"/>
</dbReference>
<name>A0A3N1MKT8_9PROT</name>
<sequence length="532" mass="58735">MIDLEAVKQTALDWLAANNDQLSRDHLTIWEMAEPAWREYRSAAWYVERLRAAGWTVEEGSATMPTAFCATWGNEGPVLGGYAEYDAIPGRSQAAVPYRQPRPGLSKYAPGHTDPHSGLGIGALAGFLAAQHAIEKHGIKARLKFLGEPAEKMCGSKPVHAAHGYYDDIDAAISFHPASFGGLVNSVLWDTHCAPYWSRIYTFECDDPETWLAKQATAGIQHTHGVARAPGAIDAVVLMYTASKFLKEAMLPHNGGWSINEFILTAGQGAADNLAPNIGQIQYACRAPFVEMQEKVFDTLDNNAEHAAAITHCTVRKEWITKTRPGLANHALAEITYRNFERVGPPKWSEAGKAFGREIQKTLGIEPMADPFPPEHERLTSPQDGEAWFRANLPAWQKNFAADDYVEYTWHAPTVRLYVARPILRSPVAGYRYPEWTRFAMGGTPGTIDPMWSTAGKVVALTLVDLGGDPGALERCRAEFLERTGGGIGGSKWMPPLLPHKFPAPVEYRWPEYVETVRGREWTIPTTAGERG</sequence>
<dbReference type="InterPro" id="IPR036264">
    <property type="entry name" value="Bact_exopeptidase_dim_dom"/>
</dbReference>
<dbReference type="GO" id="GO:0005737">
    <property type="term" value="C:cytoplasm"/>
    <property type="evidence" value="ECO:0007669"/>
    <property type="project" value="TreeGrafter"/>
</dbReference>
<keyword evidence="2" id="KW-1185">Reference proteome</keyword>
<protein>
    <submittedName>
        <fullName evidence="1">Aminobenzoyl-glutamate utilization protein B</fullName>
    </submittedName>
</protein>
<accession>A0A3N1MKT8</accession>
<dbReference type="SUPFAM" id="SSF55031">
    <property type="entry name" value="Bacterial exopeptidase dimerisation domain"/>
    <property type="match status" value="1"/>
</dbReference>
<reference evidence="1 2" key="1">
    <citation type="submission" date="2018-11" db="EMBL/GenBank/DDBJ databases">
        <title>Genomic Encyclopedia of Type Strains, Phase IV (KMG-IV): sequencing the most valuable type-strain genomes for metagenomic binning, comparative biology and taxonomic classification.</title>
        <authorList>
            <person name="Goeker M."/>
        </authorList>
    </citation>
    <scope>NUCLEOTIDE SEQUENCE [LARGE SCALE GENOMIC DNA]</scope>
    <source>
        <strain evidence="1 2">DSM 5900</strain>
    </source>
</reference>
<dbReference type="GO" id="GO:0071713">
    <property type="term" value="F:para-aminobenzoyl-glutamate hydrolase activity"/>
    <property type="evidence" value="ECO:0007669"/>
    <property type="project" value="TreeGrafter"/>
</dbReference>